<reference evidence="1 2" key="1">
    <citation type="submission" date="2017-11" db="EMBL/GenBank/DDBJ databases">
        <title>Genomic Encyclopedia of Archaeal and Bacterial Type Strains, Phase II (KMG-II): From Individual Species to Whole Genera.</title>
        <authorList>
            <person name="Goeker M."/>
        </authorList>
    </citation>
    <scope>NUCLEOTIDE SEQUENCE [LARGE SCALE GENOMIC DNA]</scope>
    <source>
        <strain evidence="1 2">DSM 25478</strain>
    </source>
</reference>
<name>A0A2M9CZQ4_9CELL</name>
<evidence type="ECO:0000313" key="2">
    <source>
        <dbReference type="Proteomes" id="UP000231693"/>
    </source>
</evidence>
<accession>A0A2M9CZQ4</accession>
<dbReference type="Gene3D" id="3.40.1000.10">
    <property type="entry name" value="Mog1/PsbP, alpha/beta/alpha sandwich"/>
    <property type="match status" value="1"/>
</dbReference>
<comment type="caution">
    <text evidence="1">The sequence shown here is derived from an EMBL/GenBank/DDBJ whole genome shotgun (WGS) entry which is preliminary data.</text>
</comment>
<proteinExistence type="predicted"/>
<protein>
    <submittedName>
        <fullName evidence="1">Putative lipoprotein LpqN</fullName>
    </submittedName>
</protein>
<dbReference type="AlphaFoldDB" id="A0A2M9CZQ4"/>
<keyword evidence="2" id="KW-1185">Reference proteome</keyword>
<keyword evidence="1" id="KW-0449">Lipoprotein</keyword>
<evidence type="ECO:0000313" key="1">
    <source>
        <dbReference type="EMBL" id="PJJ77305.1"/>
    </source>
</evidence>
<gene>
    <name evidence="1" type="ORF">CLV28_0524</name>
</gene>
<organism evidence="1 2">
    <name type="scientific">Sediminihabitans luteus</name>
    <dbReference type="NCBI Taxonomy" id="1138585"/>
    <lineage>
        <taxon>Bacteria</taxon>
        <taxon>Bacillati</taxon>
        <taxon>Actinomycetota</taxon>
        <taxon>Actinomycetes</taxon>
        <taxon>Micrococcales</taxon>
        <taxon>Cellulomonadaceae</taxon>
        <taxon>Sediminihabitans</taxon>
    </lineage>
</organism>
<dbReference type="RefSeq" id="WP_100421717.1">
    <property type="nucleotide sequence ID" value="NZ_BOOX01000004.1"/>
</dbReference>
<dbReference type="OrthoDB" id="5146554at2"/>
<dbReference type="Proteomes" id="UP000231693">
    <property type="component" value="Unassembled WGS sequence"/>
</dbReference>
<dbReference type="EMBL" id="PGFE01000001">
    <property type="protein sequence ID" value="PJJ77305.1"/>
    <property type="molecule type" value="Genomic_DNA"/>
</dbReference>
<sequence>MTSVAYPSPQFPGPPQVGLEIPDGWSPVVGLGPAITVERDAGTPSAKVEVVVTRLRDWESLDEASMRIAGALEKLPGYDEIARDADDVAGHPGFRLDATVQNPAGGTFVQAIRYALVERENARDLVQVMGSCAGAQRDPALAEIHAIQDSLTIG</sequence>